<sequence>MLLKEVNKKRYTAAQVVETMQAEGYPTFKLHNHTELWKRLDAKDPAKGFGCAGDYKGTWVWFDAWLARVRAHCQEQGEKYK</sequence>
<comment type="caution">
    <text evidence="1">The sequence shown here is derived from an EMBL/GenBank/DDBJ whole genome shotgun (WGS) entry which is preliminary data.</text>
</comment>
<gene>
    <name evidence="1" type="ORF">QNA08_14985</name>
</gene>
<protein>
    <submittedName>
        <fullName evidence="1">Uncharacterized protein</fullName>
    </submittedName>
</protein>
<dbReference type="RefSeq" id="WP_283741537.1">
    <property type="nucleotide sequence ID" value="NZ_JASJEV010000010.1"/>
</dbReference>
<keyword evidence="2" id="KW-1185">Reference proteome</keyword>
<accession>A0ABT7AJJ1</accession>
<evidence type="ECO:0000313" key="1">
    <source>
        <dbReference type="EMBL" id="MDJ1159539.1"/>
    </source>
</evidence>
<dbReference type="EMBL" id="JASJEV010000010">
    <property type="protein sequence ID" value="MDJ1159539.1"/>
    <property type="molecule type" value="Genomic_DNA"/>
</dbReference>
<name>A0ABT7AJJ1_9HYPH</name>
<dbReference type="Proteomes" id="UP001321492">
    <property type="component" value="Unassembled WGS sequence"/>
</dbReference>
<reference evidence="1 2" key="1">
    <citation type="submission" date="2023-05" db="EMBL/GenBank/DDBJ databases">
        <title>Chelatococcus sp. nov., a moderately thermophilic bacterium isolated from hot spring microbial mat.</title>
        <authorList>
            <person name="Hu C.-J."/>
            <person name="Li W.-J."/>
        </authorList>
    </citation>
    <scope>NUCLEOTIDE SEQUENCE [LARGE SCALE GENOMIC DNA]</scope>
    <source>
        <strain evidence="1 2">SYSU G07232</strain>
    </source>
</reference>
<proteinExistence type="predicted"/>
<evidence type="ECO:0000313" key="2">
    <source>
        <dbReference type="Proteomes" id="UP001321492"/>
    </source>
</evidence>
<organism evidence="1 2">
    <name type="scientific">Chelatococcus albus</name>
    <dbReference type="NCBI Taxonomy" id="3047466"/>
    <lineage>
        <taxon>Bacteria</taxon>
        <taxon>Pseudomonadati</taxon>
        <taxon>Pseudomonadota</taxon>
        <taxon>Alphaproteobacteria</taxon>
        <taxon>Hyphomicrobiales</taxon>
        <taxon>Chelatococcaceae</taxon>
        <taxon>Chelatococcus</taxon>
    </lineage>
</organism>